<dbReference type="Pfam" id="PF00642">
    <property type="entry name" value="zf-CCCH"/>
    <property type="match status" value="1"/>
</dbReference>
<evidence type="ECO:0000313" key="8">
    <source>
        <dbReference type="EMBL" id="EPS61813.1"/>
    </source>
</evidence>
<feature type="zinc finger region" description="C3H1-type" evidence="5">
    <location>
        <begin position="297"/>
        <end position="325"/>
    </location>
</feature>
<feature type="compositionally biased region" description="Polar residues" evidence="6">
    <location>
        <begin position="209"/>
        <end position="218"/>
    </location>
</feature>
<dbReference type="SMART" id="SM00356">
    <property type="entry name" value="ZnF_C3H1"/>
    <property type="match status" value="2"/>
</dbReference>
<dbReference type="OrthoDB" id="410307at2759"/>
<dbReference type="PROSITE" id="PS50103">
    <property type="entry name" value="ZF_C3H1"/>
    <property type="match status" value="2"/>
</dbReference>
<organism evidence="8 9">
    <name type="scientific">Genlisea aurea</name>
    <dbReference type="NCBI Taxonomy" id="192259"/>
    <lineage>
        <taxon>Eukaryota</taxon>
        <taxon>Viridiplantae</taxon>
        <taxon>Streptophyta</taxon>
        <taxon>Embryophyta</taxon>
        <taxon>Tracheophyta</taxon>
        <taxon>Spermatophyta</taxon>
        <taxon>Magnoliopsida</taxon>
        <taxon>eudicotyledons</taxon>
        <taxon>Gunneridae</taxon>
        <taxon>Pentapetalae</taxon>
        <taxon>asterids</taxon>
        <taxon>lamiids</taxon>
        <taxon>Lamiales</taxon>
        <taxon>Lentibulariaceae</taxon>
        <taxon>Genlisea</taxon>
    </lineage>
</organism>
<feature type="compositionally biased region" description="Polar residues" evidence="6">
    <location>
        <begin position="170"/>
        <end position="182"/>
    </location>
</feature>
<evidence type="ECO:0000256" key="3">
    <source>
        <dbReference type="ARBA" id="ARBA00022771"/>
    </source>
</evidence>
<protein>
    <recommendedName>
        <fullName evidence="7">C3H1-type domain-containing protein</fullName>
    </recommendedName>
</protein>
<dbReference type="InterPro" id="IPR036855">
    <property type="entry name" value="Znf_CCCH_sf"/>
</dbReference>
<keyword evidence="3 5" id="KW-0863">Zinc-finger</keyword>
<sequence length="346" mass="38641">MQREDMSVSGHEKPNVSLDSTSLDDAGDDCVYPSAFYPSMFLSMRSNLLNDGSPLSSSLAETDDELESLYSQIQQKLHQDLMGRYQSVLSELRIVAKQAHDLHQENVNLKMVNLDLNNRLKMLLRPTSFHGFEPVAGPPEVYDGLKKMHLGPEEGTSETTPTTTNKEAKSPTSAVDSAQPQTDPVGPPERRIHLPKSISVRSSGYLKATRSSGNSNTAHGGASVKTPDKGKFDIEMQKVYVKGGKTEQPLELEVYNQGMFKTELCNKWQQTGTCPYGNNCQFAHGIRELRPVLRHPRYKTEVCRMVLNGVPCPYGHRCHFRHSLTDQENLTRAMNAANSLDPFIYQ</sequence>
<name>S8DG71_9LAMI</name>
<keyword evidence="1 5" id="KW-0479">Metal-binding</keyword>
<evidence type="ECO:0000256" key="6">
    <source>
        <dbReference type="SAM" id="MobiDB-lite"/>
    </source>
</evidence>
<feature type="domain" description="C3H1-type" evidence="7">
    <location>
        <begin position="259"/>
        <end position="287"/>
    </location>
</feature>
<dbReference type="FunFam" id="4.10.1000.10:FF:000002">
    <property type="entry name" value="Zinc finger protein 36, C3H1 type-like 1"/>
    <property type="match status" value="1"/>
</dbReference>
<evidence type="ECO:0000256" key="1">
    <source>
        <dbReference type="ARBA" id="ARBA00022723"/>
    </source>
</evidence>
<evidence type="ECO:0000256" key="5">
    <source>
        <dbReference type="PROSITE-ProRule" id="PRU00723"/>
    </source>
</evidence>
<accession>S8DG71</accession>
<evidence type="ECO:0000256" key="4">
    <source>
        <dbReference type="ARBA" id="ARBA00022833"/>
    </source>
</evidence>
<dbReference type="SUPFAM" id="SSF90229">
    <property type="entry name" value="CCCH zinc finger"/>
    <property type="match status" value="2"/>
</dbReference>
<reference evidence="8 9" key="1">
    <citation type="journal article" date="2013" name="BMC Genomics">
        <title>The miniature genome of a carnivorous plant Genlisea aurea contains a low number of genes and short non-coding sequences.</title>
        <authorList>
            <person name="Leushkin E.V."/>
            <person name="Sutormin R.A."/>
            <person name="Nabieva E.R."/>
            <person name="Penin A.A."/>
            <person name="Kondrashov A.S."/>
            <person name="Logacheva M.D."/>
        </authorList>
    </citation>
    <scope>NUCLEOTIDE SEQUENCE [LARGE SCALE GENOMIC DNA]</scope>
</reference>
<dbReference type="Gene3D" id="4.10.1000.10">
    <property type="entry name" value="Zinc finger, CCCH-type"/>
    <property type="match status" value="2"/>
</dbReference>
<dbReference type="FunFam" id="4.10.1000.10:FF:000001">
    <property type="entry name" value="zinc finger CCCH domain-containing protein 15-like"/>
    <property type="match status" value="1"/>
</dbReference>
<comment type="caution">
    <text evidence="8">The sequence shown here is derived from an EMBL/GenBank/DDBJ whole genome shotgun (WGS) entry which is preliminary data.</text>
</comment>
<feature type="compositionally biased region" description="Basic and acidic residues" evidence="6">
    <location>
        <begin position="143"/>
        <end position="152"/>
    </location>
</feature>
<dbReference type="AlphaFoldDB" id="S8DG71"/>
<keyword evidence="2" id="KW-0677">Repeat</keyword>
<feature type="compositionally biased region" description="Basic and acidic residues" evidence="6">
    <location>
        <begin position="1"/>
        <end position="14"/>
    </location>
</feature>
<dbReference type="PANTHER" id="PTHR12547:SF175">
    <property type="entry name" value="ZINC FINGER CCCH DOMAIN-CONTAINING PROTEIN 15-LIKE"/>
    <property type="match status" value="1"/>
</dbReference>
<evidence type="ECO:0000313" key="9">
    <source>
        <dbReference type="Proteomes" id="UP000015453"/>
    </source>
</evidence>
<feature type="compositionally biased region" description="Low complexity" evidence="6">
    <location>
        <begin position="153"/>
        <end position="164"/>
    </location>
</feature>
<dbReference type="Proteomes" id="UP000015453">
    <property type="component" value="Unassembled WGS sequence"/>
</dbReference>
<dbReference type="PANTHER" id="PTHR12547">
    <property type="entry name" value="CCCH ZINC FINGER/TIS11-RELATED"/>
    <property type="match status" value="1"/>
</dbReference>
<dbReference type="GO" id="GO:0003729">
    <property type="term" value="F:mRNA binding"/>
    <property type="evidence" value="ECO:0007669"/>
    <property type="project" value="InterPro"/>
</dbReference>
<dbReference type="GO" id="GO:0008270">
    <property type="term" value="F:zinc ion binding"/>
    <property type="evidence" value="ECO:0007669"/>
    <property type="project" value="UniProtKB-KW"/>
</dbReference>
<evidence type="ECO:0000259" key="7">
    <source>
        <dbReference type="PROSITE" id="PS50103"/>
    </source>
</evidence>
<feature type="region of interest" description="Disordered" evidence="6">
    <location>
        <begin position="143"/>
        <end position="229"/>
    </location>
</feature>
<dbReference type="InterPro" id="IPR045877">
    <property type="entry name" value="ZFP36-like"/>
</dbReference>
<feature type="zinc finger region" description="C3H1-type" evidence="5">
    <location>
        <begin position="259"/>
        <end position="287"/>
    </location>
</feature>
<dbReference type="InterPro" id="IPR000571">
    <property type="entry name" value="Znf_CCCH"/>
</dbReference>
<keyword evidence="4 5" id="KW-0862">Zinc</keyword>
<feature type="domain" description="C3H1-type" evidence="7">
    <location>
        <begin position="297"/>
        <end position="325"/>
    </location>
</feature>
<feature type="region of interest" description="Disordered" evidence="6">
    <location>
        <begin position="1"/>
        <end position="24"/>
    </location>
</feature>
<evidence type="ECO:0000256" key="2">
    <source>
        <dbReference type="ARBA" id="ARBA00022737"/>
    </source>
</evidence>
<gene>
    <name evidence="8" type="ORF">M569_12980</name>
</gene>
<proteinExistence type="predicted"/>
<dbReference type="EMBL" id="AUSU01006578">
    <property type="protein sequence ID" value="EPS61813.1"/>
    <property type="molecule type" value="Genomic_DNA"/>
</dbReference>
<keyword evidence="9" id="KW-1185">Reference proteome</keyword>